<comment type="pathway">
    <text evidence="2">Protein modification; protein ubiquitination.</text>
</comment>
<evidence type="ECO:0000256" key="7">
    <source>
        <dbReference type="ARBA" id="ARBA00022771"/>
    </source>
</evidence>
<proteinExistence type="inferred from homology"/>
<keyword evidence="9" id="KW-0862">Zinc</keyword>
<dbReference type="Pfam" id="PF21361">
    <property type="entry name" value="Sina_ZnF"/>
    <property type="match status" value="1"/>
</dbReference>
<keyword evidence="7 11" id="KW-0863">Zinc-finger</keyword>
<evidence type="ECO:0000256" key="12">
    <source>
        <dbReference type="SAM" id="MobiDB-lite"/>
    </source>
</evidence>
<feature type="compositionally biased region" description="Basic and acidic residues" evidence="12">
    <location>
        <begin position="1"/>
        <end position="12"/>
    </location>
</feature>
<evidence type="ECO:0000259" key="14">
    <source>
        <dbReference type="PROSITE" id="PS51081"/>
    </source>
</evidence>
<dbReference type="SUPFAM" id="SSF49599">
    <property type="entry name" value="TRAF domain-like"/>
    <property type="match status" value="1"/>
</dbReference>
<dbReference type="EC" id="2.3.2.27" evidence="4"/>
<organism evidence="15">
    <name type="scientific">Brassica napus</name>
    <name type="common">Rape</name>
    <dbReference type="NCBI Taxonomy" id="3708"/>
    <lineage>
        <taxon>Eukaryota</taxon>
        <taxon>Viridiplantae</taxon>
        <taxon>Streptophyta</taxon>
        <taxon>Embryophyta</taxon>
        <taxon>Tracheophyta</taxon>
        <taxon>Spermatophyta</taxon>
        <taxon>Magnoliopsida</taxon>
        <taxon>eudicotyledons</taxon>
        <taxon>Gunneridae</taxon>
        <taxon>Pentapetalae</taxon>
        <taxon>rosids</taxon>
        <taxon>malvids</taxon>
        <taxon>Brassicales</taxon>
        <taxon>Brassicaceae</taxon>
        <taxon>Brassiceae</taxon>
        <taxon>Brassica</taxon>
    </lineage>
</organism>
<evidence type="ECO:0000256" key="3">
    <source>
        <dbReference type="ARBA" id="ARBA00009119"/>
    </source>
</evidence>
<dbReference type="Pfam" id="PF21362">
    <property type="entry name" value="Sina_RING"/>
    <property type="match status" value="2"/>
</dbReference>
<dbReference type="GO" id="GO:0061630">
    <property type="term" value="F:ubiquitin protein ligase activity"/>
    <property type="evidence" value="ECO:0007669"/>
    <property type="project" value="UniProtKB-EC"/>
</dbReference>
<dbReference type="UniPathway" id="UPA00143"/>
<dbReference type="CDD" id="cd16571">
    <property type="entry name" value="RING-HC_SIAHs"/>
    <property type="match status" value="2"/>
</dbReference>
<dbReference type="AlphaFoldDB" id="A0A816QVD2"/>
<feature type="domain" description="RING-type" evidence="13">
    <location>
        <begin position="322"/>
        <end position="358"/>
    </location>
</feature>
<feature type="compositionally biased region" description="Acidic residues" evidence="12">
    <location>
        <begin position="29"/>
        <end position="46"/>
    </location>
</feature>
<dbReference type="InterPro" id="IPR044286">
    <property type="entry name" value="SINL_plant"/>
</dbReference>
<dbReference type="InterPro" id="IPR001841">
    <property type="entry name" value="Znf_RING"/>
</dbReference>
<dbReference type="EMBL" id="HG994370">
    <property type="protein sequence ID" value="CAF2063581.1"/>
    <property type="molecule type" value="Genomic_DNA"/>
</dbReference>
<dbReference type="PROSITE" id="PS50089">
    <property type="entry name" value="ZF_RING_2"/>
    <property type="match status" value="2"/>
</dbReference>
<evidence type="ECO:0000256" key="4">
    <source>
        <dbReference type="ARBA" id="ARBA00012483"/>
    </source>
</evidence>
<dbReference type="GO" id="GO:0008270">
    <property type="term" value="F:zinc ion binding"/>
    <property type="evidence" value="ECO:0007669"/>
    <property type="project" value="UniProtKB-KW"/>
</dbReference>
<evidence type="ECO:0000256" key="6">
    <source>
        <dbReference type="ARBA" id="ARBA00022723"/>
    </source>
</evidence>
<evidence type="ECO:0000256" key="9">
    <source>
        <dbReference type="ARBA" id="ARBA00022833"/>
    </source>
</evidence>
<evidence type="ECO:0000256" key="5">
    <source>
        <dbReference type="ARBA" id="ARBA00022679"/>
    </source>
</evidence>
<dbReference type="PANTHER" id="PTHR46632">
    <property type="entry name" value="E3 UBIQUITIN-PROTEIN LIGASE SINA-LIKE 4"/>
    <property type="match status" value="1"/>
</dbReference>
<dbReference type="InterPro" id="IPR013083">
    <property type="entry name" value="Znf_RING/FYVE/PHD"/>
</dbReference>
<keyword evidence="6" id="KW-0479">Metal-binding</keyword>
<dbReference type="InterPro" id="IPR013010">
    <property type="entry name" value="Znf_SIAH"/>
</dbReference>
<sequence length="564" mass="62742">MVRDTNAEHDLAEEGSSSHPKRQPLSSLVEDEAETVQEAEGGENGEEGTVSSDRSRIMERVVEAVTVPCPTVKHGCTNKFSTSLMAKSWPMRRNVVLLYATVLHQTATTPACMNIRDRILFLQESIDGPLVAVHCFEEEQGLRIRIEMVSPIVSPIAKFLAMLRKASRSRTKGQRLSSLVEDEAESVEVEAEPVEEVLSGTLLDLDLLDCPVCCHALTNPIFQCDNGHIACSSCCTNLRNKCPSCTLPIGACRKRIMERVVEAVTVPCLNAKHGCTENPRRRRVEQPPEEAEDGENVGEVTATVAGDEVRSGTLVDLDLLDCSVCCQPLSNPIFQCDNGHIACSACCTNLRNRCPSCTLPIGVYRNRMMERVVEAIIVPCPNAKHGCTEMFSYGKELVHEKECSFALCYCPRRGCNYAGLCKDLYRHYYNCSSAREYFRCGYNVEAWMHISDKILVLQEGREGPLVAIQCFEEEQGVYVTVNCITPCAPGVSEFSFQLSYSSYGGAHKTMSFGLGEMNRIQKVSFQTPDKDFMFVPHYFLAGRTDLKMNICVRRRGGEEEEENT</sequence>
<keyword evidence="5" id="KW-0808">Transferase</keyword>
<protein>
    <recommendedName>
        <fullName evidence="4">RING-type E3 ubiquitin transferase</fullName>
        <ecNumber evidence="4">2.3.2.27</ecNumber>
    </recommendedName>
</protein>
<evidence type="ECO:0000259" key="13">
    <source>
        <dbReference type="PROSITE" id="PS50089"/>
    </source>
</evidence>
<evidence type="ECO:0000256" key="8">
    <source>
        <dbReference type="ARBA" id="ARBA00022786"/>
    </source>
</evidence>
<dbReference type="PROSITE" id="PS51081">
    <property type="entry name" value="ZF_SIAH"/>
    <property type="match status" value="1"/>
</dbReference>
<evidence type="ECO:0000256" key="10">
    <source>
        <dbReference type="ARBA" id="ARBA00024004"/>
    </source>
</evidence>
<keyword evidence="8" id="KW-0833">Ubl conjugation pathway</keyword>
<dbReference type="Proteomes" id="UP001295469">
    <property type="component" value="Chromosome C06"/>
</dbReference>
<gene>
    <name evidence="15" type="ORF">DARMORV10_C06P43410.1</name>
</gene>
<feature type="region of interest" description="Disordered" evidence="12">
    <location>
        <begin position="1"/>
        <end position="55"/>
    </location>
</feature>
<comment type="function">
    <text evidence="10">E3 ubiquitin-protein ligase that mediates ubiquitination and subsequent proteasomal degradation of target proteins. E3 ubiquitin ligases accept ubiquitin from an E2 ubiquitin-conjugating enzyme in the form of a thioester and then directly transfers the ubiquitin to targeted substrates. It probably triggers the ubiquitin-mediated degradation of different substrates.</text>
</comment>
<comment type="similarity">
    <text evidence="3">Belongs to the SINA (Seven in absentia) family.</text>
</comment>
<dbReference type="PANTHER" id="PTHR46632:SF11">
    <property type="entry name" value="E3 UBIQUITIN-PROTEIN LIGASE SINA-LIKE 1-RELATED"/>
    <property type="match status" value="1"/>
</dbReference>
<evidence type="ECO:0000256" key="11">
    <source>
        <dbReference type="PROSITE-ProRule" id="PRU00455"/>
    </source>
</evidence>
<comment type="catalytic activity">
    <reaction evidence="1">
        <text>S-ubiquitinyl-[E2 ubiquitin-conjugating enzyme]-L-cysteine + [acceptor protein]-L-lysine = [E2 ubiquitin-conjugating enzyme]-L-cysteine + N(6)-ubiquitinyl-[acceptor protein]-L-lysine.</text>
        <dbReference type="EC" id="2.3.2.27"/>
    </reaction>
</comment>
<name>A0A816QVD2_BRANA</name>
<evidence type="ECO:0000313" key="15">
    <source>
        <dbReference type="EMBL" id="CAF2063581.1"/>
    </source>
</evidence>
<evidence type="ECO:0000256" key="1">
    <source>
        <dbReference type="ARBA" id="ARBA00000900"/>
    </source>
</evidence>
<reference evidence="15" key="1">
    <citation type="submission" date="2021-01" db="EMBL/GenBank/DDBJ databases">
        <authorList>
            <consortium name="Genoscope - CEA"/>
            <person name="William W."/>
        </authorList>
    </citation>
    <scope>NUCLEOTIDE SEQUENCE</scope>
</reference>
<feature type="domain" description="SIAH-type" evidence="14">
    <location>
        <begin position="375"/>
        <end position="433"/>
    </location>
</feature>
<feature type="domain" description="RING-type" evidence="13">
    <location>
        <begin position="210"/>
        <end position="246"/>
    </location>
</feature>
<accession>A0A816QVD2</accession>
<dbReference type="InterPro" id="IPR049548">
    <property type="entry name" value="Sina-like_RING"/>
</dbReference>
<dbReference type="Gene3D" id="3.30.40.10">
    <property type="entry name" value="Zinc/RING finger domain, C3HC4 (zinc finger)"/>
    <property type="match status" value="2"/>
</dbReference>
<dbReference type="GO" id="GO:0016567">
    <property type="term" value="P:protein ubiquitination"/>
    <property type="evidence" value="ECO:0007669"/>
    <property type="project" value="UniProtKB-UniPathway"/>
</dbReference>
<evidence type="ECO:0000256" key="2">
    <source>
        <dbReference type="ARBA" id="ARBA00004906"/>
    </source>
</evidence>